<dbReference type="EMBL" id="FJUY01000011">
    <property type="protein sequence ID" value="CZT21635.1"/>
    <property type="molecule type" value="Genomic_DNA"/>
</dbReference>
<proteinExistence type="predicted"/>
<protein>
    <recommendedName>
        <fullName evidence="3">SnoaL-like domain-containing protein</fullName>
    </recommendedName>
</protein>
<dbReference type="AlphaFoldDB" id="A0A2D3V4M3"/>
<evidence type="ECO:0000313" key="2">
    <source>
        <dbReference type="Proteomes" id="UP000225277"/>
    </source>
</evidence>
<dbReference type="GeneID" id="35602615"/>
<dbReference type="SUPFAM" id="SSF54427">
    <property type="entry name" value="NTF2-like"/>
    <property type="match status" value="1"/>
</dbReference>
<evidence type="ECO:0000313" key="1">
    <source>
        <dbReference type="EMBL" id="CZT21635.1"/>
    </source>
</evidence>
<keyword evidence="2" id="KW-1185">Reference proteome</keyword>
<gene>
    <name evidence="1" type="ORF">RCC_07500</name>
</gene>
<sequence length="124" mass="13722">MALALNARDLDRNSPAWRYLAPHFLAGPIPPAIQKKIGVDEYLQHLSDMCTAYPEWKLRVVDQDVQQGGVKDYASVFTNVENQGVPPGVVWQSCAISEFKNIDGQWLVVGFRGFSGGHGQGTMF</sequence>
<evidence type="ECO:0008006" key="3">
    <source>
        <dbReference type="Google" id="ProtNLM"/>
    </source>
</evidence>
<dbReference type="OrthoDB" id="3622878at2759"/>
<dbReference type="InterPro" id="IPR032710">
    <property type="entry name" value="NTF2-like_dom_sf"/>
</dbReference>
<accession>A0A2D3V4M3</accession>
<organism evidence="1 2">
    <name type="scientific">Ramularia collo-cygni</name>
    <dbReference type="NCBI Taxonomy" id="112498"/>
    <lineage>
        <taxon>Eukaryota</taxon>
        <taxon>Fungi</taxon>
        <taxon>Dikarya</taxon>
        <taxon>Ascomycota</taxon>
        <taxon>Pezizomycotina</taxon>
        <taxon>Dothideomycetes</taxon>
        <taxon>Dothideomycetidae</taxon>
        <taxon>Mycosphaerellales</taxon>
        <taxon>Mycosphaerellaceae</taxon>
        <taxon>Ramularia</taxon>
    </lineage>
</organism>
<dbReference type="Proteomes" id="UP000225277">
    <property type="component" value="Unassembled WGS sequence"/>
</dbReference>
<dbReference type="RefSeq" id="XP_023628524.1">
    <property type="nucleotide sequence ID" value="XM_023772756.1"/>
</dbReference>
<name>A0A2D3V4M3_9PEZI</name>
<reference evidence="1 2" key="1">
    <citation type="submission" date="2016-03" db="EMBL/GenBank/DDBJ databases">
        <authorList>
            <person name="Ploux O."/>
        </authorList>
    </citation>
    <scope>NUCLEOTIDE SEQUENCE [LARGE SCALE GENOMIC DNA]</scope>
    <source>
        <strain evidence="1 2">URUG2</strain>
    </source>
</reference>